<keyword evidence="2" id="KW-1185">Reference proteome</keyword>
<evidence type="ECO:0000313" key="1">
    <source>
        <dbReference type="EMBL" id="EUB56745.1"/>
    </source>
</evidence>
<organism evidence="1 2">
    <name type="scientific">Echinococcus granulosus</name>
    <name type="common">Hydatid tapeworm</name>
    <dbReference type="NCBI Taxonomy" id="6210"/>
    <lineage>
        <taxon>Eukaryota</taxon>
        <taxon>Metazoa</taxon>
        <taxon>Spiralia</taxon>
        <taxon>Lophotrochozoa</taxon>
        <taxon>Platyhelminthes</taxon>
        <taxon>Cestoda</taxon>
        <taxon>Eucestoda</taxon>
        <taxon>Cyclophyllidea</taxon>
        <taxon>Taeniidae</taxon>
        <taxon>Echinococcus</taxon>
        <taxon>Echinococcus granulosus group</taxon>
    </lineage>
</organism>
<dbReference type="RefSeq" id="XP_024347941.1">
    <property type="nucleotide sequence ID" value="XM_024497637.1"/>
</dbReference>
<accession>W6U6E1</accession>
<gene>
    <name evidence="1" type="ORF">EGR_08388</name>
</gene>
<dbReference type="GeneID" id="36344103"/>
<comment type="caution">
    <text evidence="1">The sequence shown here is derived from an EMBL/GenBank/DDBJ whole genome shotgun (WGS) entry which is preliminary data.</text>
</comment>
<dbReference type="Proteomes" id="UP000019149">
    <property type="component" value="Unassembled WGS sequence"/>
</dbReference>
<sequence>MKRRQLGGKPRPALECSGNQISGQKTLLMFKSKCFLEVVDDFNDWQFRQTISKELLKSYSAHFGPFTLAFREILKLALLLMSSSSVPSTNRSDTIKENLIASMRQHILIFSTKYLEINKHHSAPMSNLTGPMDSFCCSRCEQIKKEEWRIFGKKKVNLLREKTFSQAYRIGLNGKIELKHNVMKIGSLRLVNNSNLGFKANLSKEKNTFCFIFCPILRKKFHARGRGRTYLIVILVNKFLFMEDEVNPIFLKENDPLQRKYAIIQGHIERNDVEFVAFFRRILKISISYFNPAHFNF</sequence>
<proteinExistence type="predicted"/>
<evidence type="ECO:0000313" key="2">
    <source>
        <dbReference type="Proteomes" id="UP000019149"/>
    </source>
</evidence>
<name>W6U6E1_ECHGR</name>
<dbReference type="AlphaFoldDB" id="W6U6E1"/>
<protein>
    <submittedName>
        <fullName evidence="1">Uncharacterized protein</fullName>
    </submittedName>
</protein>
<reference evidence="1 2" key="1">
    <citation type="journal article" date="2013" name="Nat. Genet.">
        <title>The genome of the hydatid tapeworm Echinococcus granulosus.</title>
        <authorList>
            <person name="Zheng H."/>
            <person name="Zhang W."/>
            <person name="Zhang L."/>
            <person name="Zhang Z."/>
            <person name="Li J."/>
            <person name="Lu G."/>
            <person name="Zhu Y."/>
            <person name="Wang Y."/>
            <person name="Huang Y."/>
            <person name="Liu J."/>
            <person name="Kang H."/>
            <person name="Chen J."/>
            <person name="Wang L."/>
            <person name="Chen A."/>
            <person name="Yu S."/>
            <person name="Gao Z."/>
            <person name="Jin L."/>
            <person name="Gu W."/>
            <person name="Wang Z."/>
            <person name="Zhao L."/>
            <person name="Shi B."/>
            <person name="Wen H."/>
            <person name="Lin R."/>
            <person name="Jones M.K."/>
            <person name="Brejova B."/>
            <person name="Vinar T."/>
            <person name="Zhao G."/>
            <person name="McManus D.P."/>
            <person name="Chen Z."/>
            <person name="Zhou Y."/>
            <person name="Wang S."/>
        </authorList>
    </citation>
    <scope>NUCLEOTIDE SEQUENCE [LARGE SCALE GENOMIC DNA]</scope>
</reference>
<dbReference type="CTD" id="36344103"/>
<dbReference type="KEGG" id="egl:EGR_08388"/>
<dbReference type="EMBL" id="APAU02000105">
    <property type="protein sequence ID" value="EUB56745.1"/>
    <property type="molecule type" value="Genomic_DNA"/>
</dbReference>